<evidence type="ECO:0000256" key="2">
    <source>
        <dbReference type="ARBA" id="ARBA00022679"/>
    </source>
</evidence>
<dbReference type="GO" id="GO:0003723">
    <property type="term" value="F:RNA binding"/>
    <property type="evidence" value="ECO:0007669"/>
    <property type="project" value="UniProtKB-KW"/>
</dbReference>
<proteinExistence type="inferred from homology"/>
<evidence type="ECO:0000256" key="4">
    <source>
        <dbReference type="RuleBase" id="RU003953"/>
    </source>
</evidence>
<keyword evidence="2 4" id="KW-0808">Transferase</keyword>
<dbReference type="EMBL" id="JBAMMX010000005">
    <property type="protein sequence ID" value="KAK6939769.1"/>
    <property type="molecule type" value="Genomic_DNA"/>
</dbReference>
<dbReference type="GO" id="GO:0052929">
    <property type="term" value="F:ATP:3'-cytidine-cytidine-tRNA adenylyltransferase activity"/>
    <property type="evidence" value="ECO:0007669"/>
    <property type="project" value="TreeGrafter"/>
</dbReference>
<dbReference type="Proteomes" id="UP001370490">
    <property type="component" value="Unassembled WGS sequence"/>
</dbReference>
<dbReference type="Pfam" id="PF01743">
    <property type="entry name" value="PolyA_pol"/>
    <property type="match status" value="1"/>
</dbReference>
<dbReference type="GO" id="GO:0001680">
    <property type="term" value="P:tRNA 3'-terminal CCA addition"/>
    <property type="evidence" value="ECO:0007669"/>
    <property type="project" value="TreeGrafter"/>
</dbReference>
<comment type="caution">
    <text evidence="6">The sequence shown here is derived from an EMBL/GenBank/DDBJ whole genome shotgun (WGS) entry which is preliminary data.</text>
</comment>
<dbReference type="AlphaFoldDB" id="A0AAN8VXZ5"/>
<evidence type="ECO:0000259" key="5">
    <source>
        <dbReference type="Pfam" id="PF01743"/>
    </source>
</evidence>
<keyword evidence="7" id="KW-1185">Reference proteome</keyword>
<dbReference type="InterPro" id="IPR002646">
    <property type="entry name" value="PolA_pol_head_dom"/>
</dbReference>
<sequence length="92" mass="10491">MCLCDVWIDFVYLRSEDYSKNCSIPTMRFGTVEEDAYRRDLTINSLFYNINSGCVEDVTGRGIADLESGKTVTPLPPKDTFLDDTLWVLRAI</sequence>
<gene>
    <name evidence="6" type="ORF">RJ641_029300</name>
</gene>
<name>A0AAN8VXZ5_9MAGN</name>
<dbReference type="SUPFAM" id="SSF81301">
    <property type="entry name" value="Nucleotidyltransferase"/>
    <property type="match status" value="1"/>
</dbReference>
<reference evidence="6 7" key="1">
    <citation type="submission" date="2023-12" db="EMBL/GenBank/DDBJ databases">
        <title>A high-quality genome assembly for Dillenia turbinata (Dilleniales).</title>
        <authorList>
            <person name="Chanderbali A."/>
        </authorList>
    </citation>
    <scope>NUCLEOTIDE SEQUENCE [LARGE SCALE GENOMIC DNA]</scope>
    <source>
        <strain evidence="6">LSX21</strain>
        <tissue evidence="6">Leaf</tissue>
    </source>
</reference>
<evidence type="ECO:0000256" key="1">
    <source>
        <dbReference type="ARBA" id="ARBA00007265"/>
    </source>
</evidence>
<accession>A0AAN8VXZ5</accession>
<evidence type="ECO:0000313" key="6">
    <source>
        <dbReference type="EMBL" id="KAK6939769.1"/>
    </source>
</evidence>
<dbReference type="Gene3D" id="3.30.460.10">
    <property type="entry name" value="Beta Polymerase, domain 2"/>
    <property type="match status" value="1"/>
</dbReference>
<comment type="similarity">
    <text evidence="1 4">Belongs to the tRNA nucleotidyltransferase/poly(A) polymerase family.</text>
</comment>
<feature type="domain" description="Poly A polymerase head" evidence="5">
    <location>
        <begin position="7"/>
        <end position="70"/>
    </location>
</feature>
<dbReference type="PANTHER" id="PTHR13734">
    <property type="entry name" value="TRNA-NUCLEOTIDYLTRANSFERASE"/>
    <property type="match status" value="1"/>
</dbReference>
<keyword evidence="3 4" id="KW-0694">RNA-binding</keyword>
<dbReference type="GO" id="GO:0052927">
    <property type="term" value="F:CC tRNA cytidylyltransferase activity"/>
    <property type="evidence" value="ECO:0007669"/>
    <property type="project" value="TreeGrafter"/>
</dbReference>
<evidence type="ECO:0000313" key="7">
    <source>
        <dbReference type="Proteomes" id="UP001370490"/>
    </source>
</evidence>
<dbReference type="InterPro" id="IPR043519">
    <property type="entry name" value="NT_sf"/>
</dbReference>
<dbReference type="PANTHER" id="PTHR13734:SF5">
    <property type="entry name" value="CCA TRNA NUCLEOTIDYLTRANSFERASE, MITOCHONDRIAL"/>
    <property type="match status" value="1"/>
</dbReference>
<evidence type="ECO:0000256" key="3">
    <source>
        <dbReference type="ARBA" id="ARBA00022884"/>
    </source>
</evidence>
<organism evidence="6 7">
    <name type="scientific">Dillenia turbinata</name>
    <dbReference type="NCBI Taxonomy" id="194707"/>
    <lineage>
        <taxon>Eukaryota</taxon>
        <taxon>Viridiplantae</taxon>
        <taxon>Streptophyta</taxon>
        <taxon>Embryophyta</taxon>
        <taxon>Tracheophyta</taxon>
        <taxon>Spermatophyta</taxon>
        <taxon>Magnoliopsida</taxon>
        <taxon>eudicotyledons</taxon>
        <taxon>Gunneridae</taxon>
        <taxon>Pentapetalae</taxon>
        <taxon>Dilleniales</taxon>
        <taxon>Dilleniaceae</taxon>
        <taxon>Dillenia</taxon>
    </lineage>
</organism>
<protein>
    <submittedName>
        <fullName evidence="6">Poly A polymerase, head domain</fullName>
    </submittedName>
</protein>